<name>A0A8S5LYD5_9CAUD</name>
<reference evidence="1" key="1">
    <citation type="journal article" date="2021" name="Proc. Natl. Acad. Sci. U.S.A.">
        <title>A Catalog of Tens of Thousands of Viruses from Human Metagenomes Reveals Hidden Associations with Chronic Diseases.</title>
        <authorList>
            <person name="Tisza M.J."/>
            <person name="Buck C.B."/>
        </authorList>
    </citation>
    <scope>NUCLEOTIDE SEQUENCE</scope>
    <source>
        <strain evidence="1">CtA995</strain>
    </source>
</reference>
<accession>A0A8S5LYD5</accession>
<dbReference type="EMBL" id="BK014769">
    <property type="protein sequence ID" value="DAD74988.1"/>
    <property type="molecule type" value="Genomic_DNA"/>
</dbReference>
<organism evidence="1">
    <name type="scientific">Siphoviridae sp. ctA995</name>
    <dbReference type="NCBI Taxonomy" id="2826180"/>
    <lineage>
        <taxon>Viruses</taxon>
        <taxon>Duplodnaviria</taxon>
        <taxon>Heunggongvirae</taxon>
        <taxon>Uroviricota</taxon>
        <taxon>Caudoviricetes</taxon>
    </lineage>
</organism>
<sequence>MLVWWLEEGLRGFITFRIRKNKNIIYIKGYLKMASTHHKPPQGGIYETKF</sequence>
<proteinExistence type="predicted"/>
<protein>
    <submittedName>
        <fullName evidence="1">Uncharacterized protein</fullName>
    </submittedName>
</protein>
<evidence type="ECO:0000313" key="1">
    <source>
        <dbReference type="EMBL" id="DAD74988.1"/>
    </source>
</evidence>